<keyword evidence="2" id="KW-1185">Reference proteome</keyword>
<evidence type="ECO:0000313" key="1">
    <source>
        <dbReference type="EMBL" id="KAI4465114.1"/>
    </source>
</evidence>
<organism evidence="1 2">
    <name type="scientific">Holotrichia oblita</name>
    <name type="common">Chafer beetle</name>
    <dbReference type="NCBI Taxonomy" id="644536"/>
    <lineage>
        <taxon>Eukaryota</taxon>
        <taxon>Metazoa</taxon>
        <taxon>Ecdysozoa</taxon>
        <taxon>Arthropoda</taxon>
        <taxon>Hexapoda</taxon>
        <taxon>Insecta</taxon>
        <taxon>Pterygota</taxon>
        <taxon>Neoptera</taxon>
        <taxon>Endopterygota</taxon>
        <taxon>Coleoptera</taxon>
        <taxon>Polyphaga</taxon>
        <taxon>Scarabaeiformia</taxon>
        <taxon>Scarabaeidae</taxon>
        <taxon>Melolonthinae</taxon>
        <taxon>Holotrichia</taxon>
    </lineage>
</organism>
<dbReference type="Proteomes" id="UP001056778">
    <property type="component" value="Chromosome 3"/>
</dbReference>
<evidence type="ECO:0000313" key="2">
    <source>
        <dbReference type="Proteomes" id="UP001056778"/>
    </source>
</evidence>
<protein>
    <submittedName>
        <fullName evidence="1">Uncharacterized protein</fullName>
    </submittedName>
</protein>
<comment type="caution">
    <text evidence="1">The sequence shown here is derived from an EMBL/GenBank/DDBJ whole genome shotgun (WGS) entry which is preliminary data.</text>
</comment>
<accession>A0ACB9TEA7</accession>
<reference evidence="1" key="1">
    <citation type="submission" date="2022-04" db="EMBL/GenBank/DDBJ databases">
        <title>Chromosome-scale genome assembly of Holotrichia oblita Faldermann.</title>
        <authorList>
            <person name="Rongchong L."/>
        </authorList>
    </citation>
    <scope>NUCLEOTIDE SEQUENCE</scope>
    <source>
        <strain evidence="1">81SQS9</strain>
    </source>
</reference>
<name>A0ACB9TEA7_HOLOL</name>
<dbReference type="EMBL" id="CM043017">
    <property type="protein sequence ID" value="KAI4465114.1"/>
    <property type="molecule type" value="Genomic_DNA"/>
</dbReference>
<proteinExistence type="predicted"/>
<gene>
    <name evidence="1" type="ORF">MML48_3g00016891</name>
</gene>
<sequence length="266" mass="30145">MANLETFRQNGDRFNLIRSTALIFVRRFVTHLGNSASQHVKWPNQSASAIISDHFYAKQGLPDVISAIDGCHISIKKPREEIVYCNRKGFTSIILQAVCDDKKQFLDVFCGEPGSMHDARVLRRSDLYAKASRDGLPAGRYLLGDSAYPNLPWLVTPFRDTGHLTGQQRQFNYKHSSSRIVIENTFGMLKGRFRRLKYFENINIGFIVKAVVAACVLHNICINFNDTDVTGQTIGADVGHDLPQVEDEVQEVLDRRQQIFNIVMNQ</sequence>